<evidence type="ECO:0000313" key="3">
    <source>
        <dbReference type="Proteomes" id="UP001055439"/>
    </source>
</evidence>
<accession>A0A9E7EGB2</accession>
<sequence>MGSDRGRAIKLSPSLHGVVVFCKTLTVALRVAVVWYSSLLPERQRLNAKTK</sequence>
<protein>
    <submittedName>
        <fullName evidence="2">Uncharacterized protein</fullName>
    </submittedName>
</protein>
<keyword evidence="3" id="KW-1185">Reference proteome</keyword>
<name>A0A9E7EGB2_9LILI</name>
<gene>
    <name evidence="2" type="ORF">MUK42_35222</name>
</gene>
<proteinExistence type="predicted"/>
<dbReference type="AlphaFoldDB" id="A0A9E7EGB2"/>
<keyword evidence="1" id="KW-0812">Transmembrane</keyword>
<reference evidence="2" key="1">
    <citation type="submission" date="2022-05" db="EMBL/GenBank/DDBJ databases">
        <title>The Musa troglodytarum L. genome provides insights into the mechanism of non-climacteric behaviour and enrichment of carotenoids.</title>
        <authorList>
            <person name="Wang J."/>
        </authorList>
    </citation>
    <scope>NUCLEOTIDE SEQUENCE</scope>
    <source>
        <tissue evidence="2">Leaf</tissue>
    </source>
</reference>
<evidence type="ECO:0000256" key="1">
    <source>
        <dbReference type="SAM" id="Phobius"/>
    </source>
</evidence>
<evidence type="ECO:0000313" key="2">
    <source>
        <dbReference type="EMBL" id="URD76356.1"/>
    </source>
</evidence>
<organism evidence="2 3">
    <name type="scientific">Musa troglodytarum</name>
    <name type="common">fe'i banana</name>
    <dbReference type="NCBI Taxonomy" id="320322"/>
    <lineage>
        <taxon>Eukaryota</taxon>
        <taxon>Viridiplantae</taxon>
        <taxon>Streptophyta</taxon>
        <taxon>Embryophyta</taxon>
        <taxon>Tracheophyta</taxon>
        <taxon>Spermatophyta</taxon>
        <taxon>Magnoliopsida</taxon>
        <taxon>Liliopsida</taxon>
        <taxon>Zingiberales</taxon>
        <taxon>Musaceae</taxon>
        <taxon>Musa</taxon>
    </lineage>
</organism>
<dbReference type="EMBL" id="CP097502">
    <property type="protein sequence ID" value="URD76356.1"/>
    <property type="molecule type" value="Genomic_DNA"/>
</dbReference>
<keyword evidence="1" id="KW-1133">Transmembrane helix</keyword>
<dbReference type="Proteomes" id="UP001055439">
    <property type="component" value="Chromosome 1"/>
</dbReference>
<feature type="transmembrane region" description="Helical" evidence="1">
    <location>
        <begin position="15"/>
        <end position="36"/>
    </location>
</feature>
<keyword evidence="1" id="KW-0472">Membrane</keyword>